<reference evidence="1" key="1">
    <citation type="submission" date="2021-01" db="EMBL/GenBank/DDBJ databases">
        <authorList>
            <person name="Corre E."/>
            <person name="Pelletier E."/>
            <person name="Niang G."/>
            <person name="Scheremetjew M."/>
            <person name="Finn R."/>
            <person name="Kale V."/>
            <person name="Holt S."/>
            <person name="Cochrane G."/>
            <person name="Meng A."/>
            <person name="Brown T."/>
            <person name="Cohen L."/>
        </authorList>
    </citation>
    <scope>NUCLEOTIDE SEQUENCE</scope>
    <source>
        <strain evidence="1">CCMP1381</strain>
    </source>
</reference>
<proteinExistence type="predicted"/>
<dbReference type="EMBL" id="HBGS01031515">
    <property type="protein sequence ID" value="CAD9431451.1"/>
    <property type="molecule type" value="Transcribed_RNA"/>
</dbReference>
<name>A0A7S2G550_9STRA</name>
<protein>
    <submittedName>
        <fullName evidence="1">Uncharacterized protein</fullName>
    </submittedName>
</protein>
<accession>A0A7S2G550</accession>
<dbReference type="AlphaFoldDB" id="A0A7S2G550"/>
<organism evidence="1">
    <name type="scientific">Octactis speculum</name>
    <dbReference type="NCBI Taxonomy" id="3111310"/>
    <lineage>
        <taxon>Eukaryota</taxon>
        <taxon>Sar</taxon>
        <taxon>Stramenopiles</taxon>
        <taxon>Ochrophyta</taxon>
        <taxon>Dictyochophyceae</taxon>
        <taxon>Dictyochales</taxon>
        <taxon>Dictyochaceae</taxon>
        <taxon>Octactis</taxon>
    </lineage>
</organism>
<gene>
    <name evidence="1" type="ORF">DSPE1174_LOCUS16139</name>
</gene>
<evidence type="ECO:0000313" key="1">
    <source>
        <dbReference type="EMBL" id="CAD9431451.1"/>
    </source>
</evidence>
<sequence length="125" mass="14309">MFDERFKVMVQKGARLHHFKNTLAQLINSTAERISYLGVRRIGSNDHATAFNEGSCMATTHPLSTDQFPIRLLFSDRPDLVFLPSQYEVVLKPKAKRRNAICMRTPIQNLQRLMELDAMVEDGSD</sequence>